<organism evidence="2 3">
    <name type="scientific">Dreissena polymorpha</name>
    <name type="common">Zebra mussel</name>
    <name type="synonym">Mytilus polymorpha</name>
    <dbReference type="NCBI Taxonomy" id="45954"/>
    <lineage>
        <taxon>Eukaryota</taxon>
        <taxon>Metazoa</taxon>
        <taxon>Spiralia</taxon>
        <taxon>Lophotrochozoa</taxon>
        <taxon>Mollusca</taxon>
        <taxon>Bivalvia</taxon>
        <taxon>Autobranchia</taxon>
        <taxon>Heteroconchia</taxon>
        <taxon>Euheterodonta</taxon>
        <taxon>Imparidentia</taxon>
        <taxon>Neoheterodontei</taxon>
        <taxon>Myida</taxon>
        <taxon>Dreissenoidea</taxon>
        <taxon>Dreissenidae</taxon>
        <taxon>Dreissena</taxon>
    </lineage>
</organism>
<evidence type="ECO:0000256" key="1">
    <source>
        <dbReference type="SAM" id="MobiDB-lite"/>
    </source>
</evidence>
<protein>
    <submittedName>
        <fullName evidence="2">Uncharacterized protein</fullName>
    </submittedName>
</protein>
<evidence type="ECO:0000313" key="2">
    <source>
        <dbReference type="EMBL" id="KAH3842838.1"/>
    </source>
</evidence>
<dbReference type="EMBL" id="JAIWYP010000004">
    <property type="protein sequence ID" value="KAH3842838.1"/>
    <property type="molecule type" value="Genomic_DNA"/>
</dbReference>
<accession>A0A9D4KNM9</accession>
<feature type="compositionally biased region" description="Polar residues" evidence="1">
    <location>
        <begin position="63"/>
        <end position="79"/>
    </location>
</feature>
<reference evidence="2" key="1">
    <citation type="journal article" date="2019" name="bioRxiv">
        <title>The Genome of the Zebra Mussel, Dreissena polymorpha: A Resource for Invasive Species Research.</title>
        <authorList>
            <person name="McCartney M.A."/>
            <person name="Auch B."/>
            <person name="Kono T."/>
            <person name="Mallez S."/>
            <person name="Zhang Y."/>
            <person name="Obille A."/>
            <person name="Becker A."/>
            <person name="Abrahante J.E."/>
            <person name="Garbe J."/>
            <person name="Badalamenti J.P."/>
            <person name="Herman A."/>
            <person name="Mangelson H."/>
            <person name="Liachko I."/>
            <person name="Sullivan S."/>
            <person name="Sone E.D."/>
            <person name="Koren S."/>
            <person name="Silverstein K.A.T."/>
            <person name="Beckman K.B."/>
            <person name="Gohl D.M."/>
        </authorList>
    </citation>
    <scope>NUCLEOTIDE SEQUENCE</scope>
    <source>
        <strain evidence="2">Duluth1</strain>
        <tissue evidence="2">Whole animal</tissue>
    </source>
</reference>
<keyword evidence="3" id="KW-1185">Reference proteome</keyword>
<sequence>MKILESINEKILSQTEVDSIQEEMLTTEKYTIDIKIKFRKLKAFLEQQTRPKVQTPPPLSLRETASIQESQSTSAGTQINAKALPATSSVVSNDLHSHILPKLTLPSFDGDILKWKRFWDCF</sequence>
<gene>
    <name evidence="2" type="ORF">DPMN_116342</name>
</gene>
<dbReference type="Proteomes" id="UP000828390">
    <property type="component" value="Unassembled WGS sequence"/>
</dbReference>
<reference evidence="2" key="2">
    <citation type="submission" date="2020-11" db="EMBL/GenBank/DDBJ databases">
        <authorList>
            <person name="McCartney M.A."/>
            <person name="Auch B."/>
            <person name="Kono T."/>
            <person name="Mallez S."/>
            <person name="Becker A."/>
            <person name="Gohl D.M."/>
            <person name="Silverstein K.A.T."/>
            <person name="Koren S."/>
            <person name="Bechman K.B."/>
            <person name="Herman A."/>
            <person name="Abrahante J.E."/>
            <person name="Garbe J."/>
        </authorList>
    </citation>
    <scope>NUCLEOTIDE SEQUENCE</scope>
    <source>
        <strain evidence="2">Duluth1</strain>
        <tissue evidence="2">Whole animal</tissue>
    </source>
</reference>
<comment type="caution">
    <text evidence="2">The sequence shown here is derived from an EMBL/GenBank/DDBJ whole genome shotgun (WGS) entry which is preliminary data.</text>
</comment>
<proteinExistence type="predicted"/>
<dbReference type="AlphaFoldDB" id="A0A9D4KNM9"/>
<evidence type="ECO:0000313" key="3">
    <source>
        <dbReference type="Proteomes" id="UP000828390"/>
    </source>
</evidence>
<name>A0A9D4KNM9_DREPO</name>
<feature type="region of interest" description="Disordered" evidence="1">
    <location>
        <begin position="49"/>
        <end position="79"/>
    </location>
</feature>